<name>A0A918V8N6_9ACTN</name>
<gene>
    <name evidence="2" type="ORF">GCM10010389_17820</name>
</gene>
<dbReference type="RefSeq" id="WP_190056778.1">
    <property type="nucleotide sequence ID" value="NZ_BMWH01000004.1"/>
</dbReference>
<reference evidence="2" key="1">
    <citation type="journal article" date="2014" name="Int. J. Syst. Evol. Microbiol.">
        <title>Complete genome sequence of Corynebacterium casei LMG S-19264T (=DSM 44701T), isolated from a smear-ripened cheese.</title>
        <authorList>
            <consortium name="US DOE Joint Genome Institute (JGI-PGF)"/>
            <person name="Walter F."/>
            <person name="Albersmeier A."/>
            <person name="Kalinowski J."/>
            <person name="Ruckert C."/>
        </authorList>
    </citation>
    <scope>NUCLEOTIDE SEQUENCE</scope>
    <source>
        <strain evidence="2">JCM 5016</strain>
    </source>
</reference>
<reference evidence="2" key="2">
    <citation type="submission" date="2020-09" db="EMBL/GenBank/DDBJ databases">
        <authorList>
            <person name="Sun Q."/>
            <person name="Ohkuma M."/>
        </authorList>
    </citation>
    <scope>NUCLEOTIDE SEQUENCE</scope>
    <source>
        <strain evidence="2">JCM 5016</strain>
    </source>
</reference>
<protein>
    <submittedName>
        <fullName evidence="2">Uncharacterized protein</fullName>
    </submittedName>
</protein>
<dbReference type="EMBL" id="BMWH01000004">
    <property type="protein sequence ID" value="GGZ80423.1"/>
    <property type="molecule type" value="Genomic_DNA"/>
</dbReference>
<evidence type="ECO:0000313" key="2">
    <source>
        <dbReference type="EMBL" id="GGZ80423.1"/>
    </source>
</evidence>
<organism evidence="2 3">
    <name type="scientific">Streptomyces echinoruber</name>
    <dbReference type="NCBI Taxonomy" id="68898"/>
    <lineage>
        <taxon>Bacteria</taxon>
        <taxon>Bacillati</taxon>
        <taxon>Actinomycetota</taxon>
        <taxon>Actinomycetes</taxon>
        <taxon>Kitasatosporales</taxon>
        <taxon>Streptomycetaceae</taxon>
        <taxon>Streptomyces</taxon>
    </lineage>
</organism>
<keyword evidence="3" id="KW-1185">Reference proteome</keyword>
<evidence type="ECO:0000256" key="1">
    <source>
        <dbReference type="SAM" id="MobiDB-lite"/>
    </source>
</evidence>
<accession>A0A918V8N6</accession>
<evidence type="ECO:0000313" key="3">
    <source>
        <dbReference type="Proteomes" id="UP000623010"/>
    </source>
</evidence>
<feature type="region of interest" description="Disordered" evidence="1">
    <location>
        <begin position="1"/>
        <end position="35"/>
    </location>
</feature>
<dbReference type="AlphaFoldDB" id="A0A918V8N6"/>
<feature type="compositionally biased region" description="Pro residues" evidence="1">
    <location>
        <begin position="17"/>
        <end position="30"/>
    </location>
</feature>
<sequence length="86" mass="9171">MTKTRLRPTQQLELLPADPPRWGGPPPVPADPIATSGRTEYTVRCDGPDGCGRLHRHVAPGIRTAPCGAVYTVPDALTTDRPADTS</sequence>
<comment type="caution">
    <text evidence="2">The sequence shown here is derived from an EMBL/GenBank/DDBJ whole genome shotgun (WGS) entry which is preliminary data.</text>
</comment>
<dbReference type="Proteomes" id="UP000623010">
    <property type="component" value="Unassembled WGS sequence"/>
</dbReference>
<proteinExistence type="predicted"/>